<organism evidence="1">
    <name type="scientific">marine metagenome</name>
    <dbReference type="NCBI Taxonomy" id="408172"/>
    <lineage>
        <taxon>unclassified sequences</taxon>
        <taxon>metagenomes</taxon>
        <taxon>ecological metagenomes</taxon>
    </lineage>
</organism>
<name>A0A382VTP8_9ZZZZ</name>
<evidence type="ECO:0000313" key="1">
    <source>
        <dbReference type="EMBL" id="SVD49899.1"/>
    </source>
</evidence>
<reference evidence="1" key="1">
    <citation type="submission" date="2018-05" db="EMBL/GenBank/DDBJ databases">
        <authorList>
            <person name="Lanie J.A."/>
            <person name="Ng W.-L."/>
            <person name="Kazmierczak K.M."/>
            <person name="Andrzejewski T.M."/>
            <person name="Davidsen T.M."/>
            <person name="Wayne K.J."/>
            <person name="Tettelin H."/>
            <person name="Glass J.I."/>
            <person name="Rusch D."/>
            <person name="Podicherti R."/>
            <person name="Tsui H.-C.T."/>
            <person name="Winkler M.E."/>
        </authorList>
    </citation>
    <scope>NUCLEOTIDE SEQUENCE</scope>
</reference>
<proteinExistence type="predicted"/>
<gene>
    <name evidence="1" type="ORF">METZ01_LOCUS402753</name>
</gene>
<dbReference type="AlphaFoldDB" id="A0A382VTP8"/>
<dbReference type="EMBL" id="UINC01154547">
    <property type="protein sequence ID" value="SVD49899.1"/>
    <property type="molecule type" value="Genomic_DNA"/>
</dbReference>
<protein>
    <submittedName>
        <fullName evidence="1">Uncharacterized protein</fullName>
    </submittedName>
</protein>
<sequence>MIKKIITKTVFIFFILFNSILYAADDIAGMAGISDAAGSSAQAAADQLASDAGKVAENIAGATEALGEAKSDIGKALDTS</sequence>
<accession>A0A382VTP8</accession>
<feature type="non-terminal residue" evidence="1">
    <location>
        <position position="80"/>
    </location>
</feature>